<gene>
    <name evidence="3" type="ORF">EYS09_08630</name>
</gene>
<sequence length="231" mass="25128">MITYEQAGELLGLAAARDQRTVGDADILAWHDDLNAASITYDDARAALTRFYVAQGDLRAEDRFRVTTPDVIHHARRLRRERLANFTYEPPNADADPHYLTRLRSQIAATVNGDTPAAATAPALEGEPHPTVLEALAGVVRVLDEEQDPEEEQDVAVAQIRRPGPLGVECPTCHAPIGRPCKAPNGAKNAKRVHGARRRVATGQPAATETPAEIEHRRAAALAYLEARETA</sequence>
<dbReference type="RefSeq" id="WP_131122774.1">
    <property type="nucleotide sequence ID" value="NZ_SIXH01000054.1"/>
</dbReference>
<feature type="domain" description="DNA-binding phage zinc finger" evidence="2">
    <location>
        <begin position="160"/>
        <end position="210"/>
    </location>
</feature>
<protein>
    <recommendedName>
        <fullName evidence="2">DNA-binding phage zinc finger domain-containing protein</fullName>
    </recommendedName>
</protein>
<comment type="caution">
    <text evidence="3">The sequence shown here is derived from an EMBL/GenBank/DDBJ whole genome shotgun (WGS) entry which is preliminary data.</text>
</comment>
<keyword evidence="4" id="KW-1185">Reference proteome</keyword>
<dbReference type="AlphaFoldDB" id="A0A4Q9HYC9"/>
<reference evidence="3 4" key="1">
    <citation type="submission" date="2019-02" db="EMBL/GenBank/DDBJ databases">
        <title>Draft Genome Sequence of Streptomyces sp. AM-2504, identified by 16S rRNA comparative analysis as a Streptomyces Kasugaensis strain.</title>
        <authorList>
            <person name="Napolioni V."/>
            <person name="Giuliodori A.M."/>
            <person name="Spurio R."/>
            <person name="Fabbretti A."/>
        </authorList>
    </citation>
    <scope>NUCLEOTIDE SEQUENCE [LARGE SCALE GENOMIC DNA]</scope>
    <source>
        <strain evidence="3 4">AM-2504</strain>
    </source>
</reference>
<evidence type="ECO:0000313" key="4">
    <source>
        <dbReference type="Proteomes" id="UP000292452"/>
    </source>
</evidence>
<accession>A0A4Q9HYC9</accession>
<feature type="compositionally biased region" description="Basic residues" evidence="1">
    <location>
        <begin position="189"/>
        <end position="200"/>
    </location>
</feature>
<feature type="region of interest" description="Disordered" evidence="1">
    <location>
        <begin position="184"/>
        <end position="212"/>
    </location>
</feature>
<evidence type="ECO:0000259" key="2">
    <source>
        <dbReference type="Pfam" id="PF24623"/>
    </source>
</evidence>
<evidence type="ECO:0000313" key="3">
    <source>
        <dbReference type="EMBL" id="TBO60045.1"/>
    </source>
</evidence>
<dbReference type="Proteomes" id="UP000292452">
    <property type="component" value="Unassembled WGS sequence"/>
</dbReference>
<organism evidence="3 4">
    <name type="scientific">Streptomyces kasugaensis</name>
    <dbReference type="NCBI Taxonomy" id="1946"/>
    <lineage>
        <taxon>Bacteria</taxon>
        <taxon>Bacillati</taxon>
        <taxon>Actinomycetota</taxon>
        <taxon>Actinomycetes</taxon>
        <taxon>Kitasatosporales</taxon>
        <taxon>Streptomycetaceae</taxon>
        <taxon>Streptomyces</taxon>
    </lineage>
</organism>
<dbReference type="Pfam" id="PF24623">
    <property type="entry name" value="Phage_zn_bind_8"/>
    <property type="match status" value="1"/>
</dbReference>
<dbReference type="EMBL" id="SIXH01000054">
    <property type="protein sequence ID" value="TBO60045.1"/>
    <property type="molecule type" value="Genomic_DNA"/>
</dbReference>
<evidence type="ECO:0000256" key="1">
    <source>
        <dbReference type="SAM" id="MobiDB-lite"/>
    </source>
</evidence>
<name>A0A4Q9HYC9_STRKA</name>
<proteinExistence type="predicted"/>
<dbReference type="InterPro" id="IPR056911">
    <property type="entry name" value="Phage_Znf_bind_put"/>
</dbReference>